<reference evidence="2" key="1">
    <citation type="submission" date="2016-02" db="EMBL/GenBank/DDBJ databases">
        <title>Draft genome sequence of Microdochium bolleyi, a fungal endophyte of beachgrass.</title>
        <authorList>
            <consortium name="DOE Joint Genome Institute"/>
            <person name="David A.S."/>
            <person name="May G."/>
            <person name="Haridas S."/>
            <person name="Lim J."/>
            <person name="Wang M."/>
            <person name="Labutti K."/>
            <person name="Lipzen A."/>
            <person name="Barry K."/>
            <person name="Grigoriev I.V."/>
        </authorList>
    </citation>
    <scope>NUCLEOTIDE SEQUENCE [LARGE SCALE GENOMIC DNA]</scope>
    <source>
        <strain evidence="2">J235TASD1</strain>
    </source>
</reference>
<proteinExistence type="predicted"/>
<sequence length="264" mass="29708">MAAPPENMSGKGLLYVHSRITSELLDEPTLLKWYDEDHIPEIFATGGISSASRFIDEQAKARAGEGGRPYLHLYPLQDIGFLRTPEFAGISVTSDMLPGSGLVYDLVDFDVRYYNLVQVFDPTNKGPGHTRTIFFAHFALKEGCPSQDLDDWYRQEHLPQLAQAEGYLRSTRYKLVWGRNNETSRAFKGRESDNGAPAPAAKQQLPEWLALHEFETDEVDVAELRRLTGTEWTNKIFANSEQAMGMAKLDRAHGDKKLHHGEAV</sequence>
<organism evidence="1 2">
    <name type="scientific">Microdochium bolleyi</name>
    <dbReference type="NCBI Taxonomy" id="196109"/>
    <lineage>
        <taxon>Eukaryota</taxon>
        <taxon>Fungi</taxon>
        <taxon>Dikarya</taxon>
        <taxon>Ascomycota</taxon>
        <taxon>Pezizomycotina</taxon>
        <taxon>Sordariomycetes</taxon>
        <taxon>Xylariomycetidae</taxon>
        <taxon>Xylariales</taxon>
        <taxon>Microdochiaceae</taxon>
        <taxon>Microdochium</taxon>
    </lineage>
</organism>
<accession>A0A136JJD9</accession>
<protein>
    <recommendedName>
        <fullName evidence="3">EthD domain-containing protein</fullName>
    </recommendedName>
</protein>
<dbReference type="InParanoid" id="A0A136JJD9"/>
<dbReference type="AlphaFoldDB" id="A0A136JJD9"/>
<evidence type="ECO:0008006" key="3">
    <source>
        <dbReference type="Google" id="ProtNLM"/>
    </source>
</evidence>
<name>A0A136JJD9_9PEZI</name>
<dbReference type="Proteomes" id="UP000070501">
    <property type="component" value="Unassembled WGS sequence"/>
</dbReference>
<evidence type="ECO:0000313" key="1">
    <source>
        <dbReference type="EMBL" id="KXJ97265.1"/>
    </source>
</evidence>
<gene>
    <name evidence="1" type="ORF">Micbo1qcDRAFT_229974</name>
</gene>
<dbReference type="EMBL" id="KQ964245">
    <property type="protein sequence ID" value="KXJ97265.1"/>
    <property type="molecule type" value="Genomic_DNA"/>
</dbReference>
<dbReference type="OrthoDB" id="2851338at2759"/>
<evidence type="ECO:0000313" key="2">
    <source>
        <dbReference type="Proteomes" id="UP000070501"/>
    </source>
</evidence>
<keyword evidence="2" id="KW-1185">Reference proteome</keyword>